<evidence type="ECO:0000256" key="2">
    <source>
        <dbReference type="ARBA" id="ARBA00023002"/>
    </source>
</evidence>
<sequence>MPSTTPTWLITGTSNGFGLSLAQQVLKSHHNLVSISRHAQPHESLTSLANVNANASDHGPSIHHIPIDLSSKDETTIKSAITRFLATNPKLTIDILINNAAITAFGPLETLPTPTIDRLMTVNFWSPLWLVQACLPSMRTSRNGVPKVIVNISSTQGLACDPSEVAYEASKHALEGMSGVLAAEVHPFRIRTVVVNLGSFRTGFALGDSAETGSVDARFRSGGNGDDPYQDPSHPVKKRIEGVLKFANVPGAARGDPAKGAKVVFDAVVKVGGSKADEALQQQRNAMSAGGMGSVSKVERLILGSDAQPKIEMQRQWFGMQIESCQAVSAEADADEVRALPSS</sequence>
<dbReference type="InterPro" id="IPR051911">
    <property type="entry name" value="SDR_oxidoreductase"/>
</dbReference>
<dbReference type="SUPFAM" id="SSF51735">
    <property type="entry name" value="NAD(P)-binding Rossmann-fold domains"/>
    <property type="match status" value="1"/>
</dbReference>
<evidence type="ECO:0000256" key="3">
    <source>
        <dbReference type="RuleBase" id="RU000363"/>
    </source>
</evidence>
<gene>
    <name evidence="4" type="ORF">LTR24_000925</name>
</gene>
<dbReference type="PANTHER" id="PTHR43976:SF16">
    <property type="entry name" value="SHORT-CHAIN DEHYDROGENASE_REDUCTASE FAMILY PROTEIN"/>
    <property type="match status" value="1"/>
</dbReference>
<evidence type="ECO:0000256" key="1">
    <source>
        <dbReference type="ARBA" id="ARBA00006484"/>
    </source>
</evidence>
<dbReference type="EMBL" id="JAVRRG010000006">
    <property type="protein sequence ID" value="KAK5100779.1"/>
    <property type="molecule type" value="Genomic_DNA"/>
</dbReference>
<dbReference type="InterPro" id="IPR036291">
    <property type="entry name" value="NAD(P)-bd_dom_sf"/>
</dbReference>
<evidence type="ECO:0000313" key="4">
    <source>
        <dbReference type="EMBL" id="KAK5100779.1"/>
    </source>
</evidence>
<dbReference type="Gene3D" id="3.40.50.720">
    <property type="entry name" value="NAD(P)-binding Rossmann-like Domain"/>
    <property type="match status" value="1"/>
</dbReference>
<organism evidence="4 5">
    <name type="scientific">Lithohypha guttulata</name>
    <dbReference type="NCBI Taxonomy" id="1690604"/>
    <lineage>
        <taxon>Eukaryota</taxon>
        <taxon>Fungi</taxon>
        <taxon>Dikarya</taxon>
        <taxon>Ascomycota</taxon>
        <taxon>Pezizomycotina</taxon>
        <taxon>Eurotiomycetes</taxon>
        <taxon>Chaetothyriomycetidae</taxon>
        <taxon>Chaetothyriales</taxon>
        <taxon>Trichomeriaceae</taxon>
        <taxon>Lithohypha</taxon>
    </lineage>
</organism>
<dbReference type="Pfam" id="PF00106">
    <property type="entry name" value="adh_short"/>
    <property type="match status" value="1"/>
</dbReference>
<proteinExistence type="inferred from homology"/>
<comment type="similarity">
    <text evidence="1 3">Belongs to the short-chain dehydrogenases/reductases (SDR) family.</text>
</comment>
<dbReference type="Proteomes" id="UP001345013">
    <property type="component" value="Unassembled WGS sequence"/>
</dbReference>
<evidence type="ECO:0000313" key="5">
    <source>
        <dbReference type="Proteomes" id="UP001345013"/>
    </source>
</evidence>
<dbReference type="PRINTS" id="PR00080">
    <property type="entry name" value="SDRFAMILY"/>
</dbReference>
<dbReference type="InterPro" id="IPR002347">
    <property type="entry name" value="SDR_fam"/>
</dbReference>
<comment type="caution">
    <text evidence="4">The sequence shown here is derived from an EMBL/GenBank/DDBJ whole genome shotgun (WGS) entry which is preliminary data.</text>
</comment>
<accession>A0ABR0KMN7</accession>
<dbReference type="PANTHER" id="PTHR43976">
    <property type="entry name" value="SHORT CHAIN DEHYDROGENASE"/>
    <property type="match status" value="1"/>
</dbReference>
<dbReference type="PRINTS" id="PR00081">
    <property type="entry name" value="GDHRDH"/>
</dbReference>
<reference evidence="4 5" key="1">
    <citation type="submission" date="2023-08" db="EMBL/GenBank/DDBJ databases">
        <title>Black Yeasts Isolated from many extreme environments.</title>
        <authorList>
            <person name="Coleine C."/>
            <person name="Stajich J.E."/>
            <person name="Selbmann L."/>
        </authorList>
    </citation>
    <scope>NUCLEOTIDE SEQUENCE [LARGE SCALE GENOMIC DNA]</scope>
    <source>
        <strain evidence="4 5">CCFEE 5885</strain>
    </source>
</reference>
<name>A0ABR0KMN7_9EURO</name>
<keyword evidence="2" id="KW-0560">Oxidoreductase</keyword>
<protein>
    <submittedName>
        <fullName evidence="4">Uncharacterized protein</fullName>
    </submittedName>
</protein>
<keyword evidence="5" id="KW-1185">Reference proteome</keyword>